<feature type="compositionally biased region" description="Acidic residues" evidence="1">
    <location>
        <begin position="260"/>
        <end position="278"/>
    </location>
</feature>
<gene>
    <name evidence="2" type="ORF">CGI_10021630</name>
</gene>
<feature type="region of interest" description="Disordered" evidence="1">
    <location>
        <begin position="495"/>
        <end position="545"/>
    </location>
</feature>
<dbReference type="Gene3D" id="2.60.220.30">
    <property type="match status" value="1"/>
</dbReference>
<evidence type="ECO:0000313" key="2">
    <source>
        <dbReference type="EMBL" id="EKC41765.1"/>
    </source>
</evidence>
<proteinExistence type="predicted"/>
<dbReference type="AlphaFoldDB" id="K1RJG2"/>
<feature type="compositionally biased region" description="Basic and acidic residues" evidence="1">
    <location>
        <begin position="511"/>
        <end position="529"/>
    </location>
</feature>
<name>K1RJG2_MAGGI</name>
<dbReference type="EMBL" id="JH816169">
    <property type="protein sequence ID" value="EKC41765.1"/>
    <property type="molecule type" value="Genomic_DNA"/>
</dbReference>
<evidence type="ECO:0000256" key="1">
    <source>
        <dbReference type="SAM" id="MobiDB-lite"/>
    </source>
</evidence>
<organism evidence="2">
    <name type="scientific">Magallana gigas</name>
    <name type="common">Pacific oyster</name>
    <name type="synonym">Crassostrea gigas</name>
    <dbReference type="NCBI Taxonomy" id="29159"/>
    <lineage>
        <taxon>Eukaryota</taxon>
        <taxon>Metazoa</taxon>
        <taxon>Spiralia</taxon>
        <taxon>Lophotrochozoa</taxon>
        <taxon>Mollusca</taxon>
        <taxon>Bivalvia</taxon>
        <taxon>Autobranchia</taxon>
        <taxon>Pteriomorphia</taxon>
        <taxon>Ostreida</taxon>
        <taxon>Ostreoidea</taxon>
        <taxon>Ostreidae</taxon>
        <taxon>Magallana</taxon>
    </lineage>
</organism>
<accession>K1RJG2</accession>
<dbReference type="InParanoid" id="K1RJG2"/>
<dbReference type="HOGENOM" id="CLU_473479_0_0_1"/>
<feature type="compositionally biased region" description="Polar residues" evidence="1">
    <location>
        <begin position="530"/>
        <end position="541"/>
    </location>
</feature>
<reference evidence="2" key="1">
    <citation type="journal article" date="2012" name="Nature">
        <title>The oyster genome reveals stress adaptation and complexity of shell formation.</title>
        <authorList>
            <person name="Zhang G."/>
            <person name="Fang X."/>
            <person name="Guo X."/>
            <person name="Li L."/>
            <person name="Luo R."/>
            <person name="Xu F."/>
            <person name="Yang P."/>
            <person name="Zhang L."/>
            <person name="Wang X."/>
            <person name="Qi H."/>
            <person name="Xiong Z."/>
            <person name="Que H."/>
            <person name="Xie Y."/>
            <person name="Holland P.W."/>
            <person name="Paps J."/>
            <person name="Zhu Y."/>
            <person name="Wu F."/>
            <person name="Chen Y."/>
            <person name="Wang J."/>
            <person name="Peng C."/>
            <person name="Meng J."/>
            <person name="Yang L."/>
            <person name="Liu J."/>
            <person name="Wen B."/>
            <person name="Zhang N."/>
            <person name="Huang Z."/>
            <person name="Zhu Q."/>
            <person name="Feng Y."/>
            <person name="Mount A."/>
            <person name="Hedgecock D."/>
            <person name="Xu Z."/>
            <person name="Liu Y."/>
            <person name="Domazet-Loso T."/>
            <person name="Du Y."/>
            <person name="Sun X."/>
            <person name="Zhang S."/>
            <person name="Liu B."/>
            <person name="Cheng P."/>
            <person name="Jiang X."/>
            <person name="Li J."/>
            <person name="Fan D."/>
            <person name="Wang W."/>
            <person name="Fu W."/>
            <person name="Wang T."/>
            <person name="Wang B."/>
            <person name="Zhang J."/>
            <person name="Peng Z."/>
            <person name="Li Y."/>
            <person name="Li N."/>
            <person name="Wang J."/>
            <person name="Chen M."/>
            <person name="He Y."/>
            <person name="Tan F."/>
            <person name="Song X."/>
            <person name="Zheng Q."/>
            <person name="Huang R."/>
            <person name="Yang H."/>
            <person name="Du X."/>
            <person name="Chen L."/>
            <person name="Yang M."/>
            <person name="Gaffney P.M."/>
            <person name="Wang S."/>
            <person name="Luo L."/>
            <person name="She Z."/>
            <person name="Ming Y."/>
            <person name="Huang W."/>
            <person name="Zhang S."/>
            <person name="Huang B."/>
            <person name="Zhang Y."/>
            <person name="Qu T."/>
            <person name="Ni P."/>
            <person name="Miao G."/>
            <person name="Wang J."/>
            <person name="Wang Q."/>
            <person name="Steinberg C.E."/>
            <person name="Wang H."/>
            <person name="Li N."/>
            <person name="Qian L."/>
            <person name="Zhang G."/>
            <person name="Li Y."/>
            <person name="Yang H."/>
            <person name="Liu X."/>
            <person name="Wang J."/>
            <person name="Yin Y."/>
            <person name="Wang J."/>
        </authorList>
    </citation>
    <scope>NUCLEOTIDE SEQUENCE [LARGE SCALE GENOMIC DNA]</scope>
    <source>
        <strain evidence="2">05x7-T-G4-1.051#20</strain>
    </source>
</reference>
<sequence length="576" mass="65230">MNTKGPTQFAIASVFKKETFAISEDEVVIKPTAEPEAEIDIPKGTFDKAAELQLNVVDTNDVNEDEEDESGPLLMTNVIDMSMSDGQQPKEEIVMKLPIHKKGNEVEEMCVLATSEEDPDDVDDWEVIEAQTDSKGKAAVFKIKHFSIYAGANKKKVLEDKQAITEAIARSIKKERKVEFRLFTRLEQERGKFQFILECWTPKKLKKGGKSRFENDGCEVIDLPAKLYIVDENQTFKLRFKGNCRKVSSENTTKVKEEGNNDDETNEEQNENENEDADSEDNDFVILDFVGKKGYSFTIVDMIVLDTEKPSGKVIIDKEIRTIEMIEQIVNEPSGICKGKGQVVPVENITFHYEDLAEVAFGVKLPPPPKPVREPTDIQMQSLVEEKKLEEFVEKTDAEYPSFVPGMDMKNLKSIGVQLNTEEARIFGKNLGLNNDDIEDFMKLPFGAVFMIRKYRGRRPHYSQKVSIKRALEAIDRHDLVPLIMPEEAEKNTNAVARDVDNGKNDINGTPDDKDVINESDTNVEKSNEEPTAQENSSVKENVQDIEETCVPAQFDEKQNEQFNETVGLENHQNDE</sequence>
<feature type="region of interest" description="Disordered" evidence="1">
    <location>
        <begin position="249"/>
        <end position="278"/>
    </location>
</feature>
<protein>
    <submittedName>
        <fullName evidence="2">Uncharacterized protein</fullName>
    </submittedName>
</protein>